<proteinExistence type="predicted"/>
<dbReference type="GO" id="GO:0004553">
    <property type="term" value="F:hydrolase activity, hydrolyzing O-glycosyl compounds"/>
    <property type="evidence" value="ECO:0007669"/>
    <property type="project" value="InterPro"/>
</dbReference>
<dbReference type="InterPro" id="IPR006103">
    <property type="entry name" value="Glyco_hydro_2_cat"/>
</dbReference>
<sequence length="434" mass="48591">MITFSMNPKPALNLLGPSKVEIVTENSKHKLLVDGQPFEVKGAGLNWDEKDKLSALKESGGNTFRTWTHQGAEAALPDVNKLGLMFVMGIELGKELHGFDYDDANAVKEQFEEVKAIVNQYKDNPNLLAWAVANEPNLLFDEKGALKAVNPKVYDAISEIIDYIHEHDPNHPVTYTFAGVLKEHLDVALARTPQVDFVSLQVYGDLLNIPKLVKEAEITKPFMVTEFGPLGHWERPATEWGREIEEPSGIKASSLGERMIKGLRGDLLGLNIGHFVFLWGQKQERTPTWYGMFTKNGYADARVDEMTLFWTGEYPSNRAPNVEALTLNDAEAETSLKLTPQQPVTAKVFGKNLDQPKLEYRWELMKEVSELSQGGAHEEEPETLSIDFISDSSASGSINFSAPSMPGEYRLFVYVYDRDGKVGYANFPFICEQN</sequence>
<reference evidence="2 3" key="1">
    <citation type="submission" date="2019-06" db="EMBL/GenBank/DDBJ databases">
        <title>Draft genome of Aliikangiella marina GYP-15.</title>
        <authorList>
            <person name="Wang G."/>
        </authorList>
    </citation>
    <scope>NUCLEOTIDE SEQUENCE [LARGE SCALE GENOMIC DNA]</scope>
    <source>
        <strain evidence="2 3">GYP-15</strain>
    </source>
</reference>
<dbReference type="Pfam" id="PF02836">
    <property type="entry name" value="Glyco_hydro_2_C"/>
    <property type="match status" value="1"/>
</dbReference>
<gene>
    <name evidence="2" type="ORF">FLL45_19360</name>
</gene>
<dbReference type="SUPFAM" id="SSF51445">
    <property type="entry name" value="(Trans)glycosidases"/>
    <property type="match status" value="1"/>
</dbReference>
<evidence type="ECO:0000313" key="2">
    <source>
        <dbReference type="EMBL" id="TQV72373.1"/>
    </source>
</evidence>
<dbReference type="EMBL" id="VIKR01000005">
    <property type="protein sequence ID" value="TQV72373.1"/>
    <property type="molecule type" value="Genomic_DNA"/>
</dbReference>
<dbReference type="Gene3D" id="3.20.20.80">
    <property type="entry name" value="Glycosidases"/>
    <property type="match status" value="1"/>
</dbReference>
<name>A0A545T588_9GAMM</name>
<dbReference type="GO" id="GO:0005975">
    <property type="term" value="P:carbohydrate metabolic process"/>
    <property type="evidence" value="ECO:0007669"/>
    <property type="project" value="InterPro"/>
</dbReference>
<organism evidence="2 3">
    <name type="scientific">Aliikangiella marina</name>
    <dbReference type="NCBI Taxonomy" id="1712262"/>
    <lineage>
        <taxon>Bacteria</taxon>
        <taxon>Pseudomonadati</taxon>
        <taxon>Pseudomonadota</taxon>
        <taxon>Gammaproteobacteria</taxon>
        <taxon>Oceanospirillales</taxon>
        <taxon>Pleioneaceae</taxon>
        <taxon>Aliikangiella</taxon>
    </lineage>
</organism>
<dbReference type="InterPro" id="IPR017853">
    <property type="entry name" value="GH"/>
</dbReference>
<protein>
    <submittedName>
        <fullName evidence="2">Cellulase family glycosylhydrolase</fullName>
    </submittedName>
</protein>
<dbReference type="Proteomes" id="UP000317839">
    <property type="component" value="Unassembled WGS sequence"/>
</dbReference>
<feature type="domain" description="Glycoside hydrolase family 2 catalytic" evidence="1">
    <location>
        <begin position="99"/>
        <end position="228"/>
    </location>
</feature>
<evidence type="ECO:0000313" key="3">
    <source>
        <dbReference type="Proteomes" id="UP000317839"/>
    </source>
</evidence>
<keyword evidence="3" id="KW-1185">Reference proteome</keyword>
<comment type="caution">
    <text evidence="2">The sequence shown here is derived from an EMBL/GenBank/DDBJ whole genome shotgun (WGS) entry which is preliminary data.</text>
</comment>
<dbReference type="AlphaFoldDB" id="A0A545T588"/>
<accession>A0A545T588</accession>
<keyword evidence="2" id="KW-0378">Hydrolase</keyword>
<dbReference type="OrthoDB" id="9758603at2"/>
<evidence type="ECO:0000259" key="1">
    <source>
        <dbReference type="Pfam" id="PF02836"/>
    </source>
</evidence>